<organism evidence="1 2">
    <name type="scientific">Peronosclerospora sorghi</name>
    <dbReference type="NCBI Taxonomy" id="230839"/>
    <lineage>
        <taxon>Eukaryota</taxon>
        <taxon>Sar</taxon>
        <taxon>Stramenopiles</taxon>
        <taxon>Oomycota</taxon>
        <taxon>Peronosporomycetes</taxon>
        <taxon>Peronosporales</taxon>
        <taxon>Peronosporaceae</taxon>
        <taxon>Peronosclerospora</taxon>
    </lineage>
</organism>
<gene>
    <name evidence="1" type="ORF">PsorP6_007330</name>
</gene>
<protein>
    <submittedName>
        <fullName evidence="1">Uncharacterized protein</fullName>
    </submittedName>
</protein>
<sequence>MPCCSLPTKVYVRLFLCCCINERMEDMMHEGCPCEATEADIVLVQEELGFVPNNLVRVSTFIDSKGCISSERTCSTSRPAVLLLYPLRNAELAYKKKQRAKVEPFPTIYWLASTELKARVSTLEDQQFVLTLQRRLDADDVAKQKMAQSHREYAAQRWRMITPHDLELVKRRRWEFVLRDVGIAGIRKFHNVKCLHTHYAHYLATGNNIIGEWVQELLDRYNRSVIT</sequence>
<proteinExistence type="predicted"/>
<evidence type="ECO:0000313" key="2">
    <source>
        <dbReference type="Proteomes" id="UP001163321"/>
    </source>
</evidence>
<name>A0ACC0W6A8_9STRA</name>
<comment type="caution">
    <text evidence="1">The sequence shown here is derived from an EMBL/GenBank/DDBJ whole genome shotgun (WGS) entry which is preliminary data.</text>
</comment>
<evidence type="ECO:0000313" key="1">
    <source>
        <dbReference type="EMBL" id="KAI9914289.1"/>
    </source>
</evidence>
<keyword evidence="2" id="KW-1185">Reference proteome</keyword>
<dbReference type="EMBL" id="CM047582">
    <property type="protein sequence ID" value="KAI9914289.1"/>
    <property type="molecule type" value="Genomic_DNA"/>
</dbReference>
<reference evidence="1 2" key="1">
    <citation type="journal article" date="2022" name="bioRxiv">
        <title>The genome of the oomycete Peronosclerospora sorghi, a cosmopolitan pathogen of maize and sorghum, is inflated with dispersed pseudogenes.</title>
        <authorList>
            <person name="Fletcher K."/>
            <person name="Martin F."/>
            <person name="Isakeit T."/>
            <person name="Cavanaugh K."/>
            <person name="Magill C."/>
            <person name="Michelmore R."/>
        </authorList>
    </citation>
    <scope>NUCLEOTIDE SEQUENCE [LARGE SCALE GENOMIC DNA]</scope>
    <source>
        <strain evidence="1">P6</strain>
    </source>
</reference>
<accession>A0ACC0W6A8</accession>
<dbReference type="Proteomes" id="UP001163321">
    <property type="component" value="Chromosome 3"/>
</dbReference>